<evidence type="ECO:0000313" key="3">
    <source>
        <dbReference type="Proteomes" id="UP000245539"/>
    </source>
</evidence>
<dbReference type="Gene3D" id="3.40.630.30">
    <property type="match status" value="1"/>
</dbReference>
<gene>
    <name evidence="2" type="ORF">DKW60_10800</name>
</gene>
<protein>
    <recommendedName>
        <fullName evidence="1">N-acetyltransferase domain-containing protein</fullName>
    </recommendedName>
</protein>
<dbReference type="InterPro" id="IPR000182">
    <property type="entry name" value="GNAT_dom"/>
</dbReference>
<dbReference type="CDD" id="cd04301">
    <property type="entry name" value="NAT_SF"/>
    <property type="match status" value="1"/>
</dbReference>
<proteinExistence type="predicted"/>
<dbReference type="InterPro" id="IPR016181">
    <property type="entry name" value="Acyl_CoA_acyltransferase"/>
</dbReference>
<accession>A0A317CGB9</accession>
<dbReference type="Pfam" id="PF00583">
    <property type="entry name" value="Acetyltransf_1"/>
    <property type="match status" value="1"/>
</dbReference>
<keyword evidence="3" id="KW-1185">Reference proteome</keyword>
<comment type="caution">
    <text evidence="2">The sequence shown here is derived from an EMBL/GenBank/DDBJ whole genome shotgun (WGS) entry which is preliminary data.</text>
</comment>
<sequence>MKVVNPASIEFKRADLQRDMNSCIEFRKDSFRINYGNEKSFETEMGEQGEAYADRLTEFQQQYPYGVIHVWRGDNIIGQIEFRVEELFTDKAFIPLFYLIPEERGSGIGSLMHDYLIQTLREQGCNGARILVSSGNDRGVAFYKKHGWRYAKPDLSNSHVDIYQLNF</sequence>
<dbReference type="GO" id="GO:0016747">
    <property type="term" value="F:acyltransferase activity, transferring groups other than amino-acyl groups"/>
    <property type="evidence" value="ECO:0007669"/>
    <property type="project" value="InterPro"/>
</dbReference>
<dbReference type="OrthoDB" id="1821130at2"/>
<dbReference type="Proteomes" id="UP000245539">
    <property type="component" value="Unassembled WGS sequence"/>
</dbReference>
<organism evidence="2 3">
    <name type="scientific">Leucothrix pacifica</name>
    <dbReference type="NCBI Taxonomy" id="1247513"/>
    <lineage>
        <taxon>Bacteria</taxon>
        <taxon>Pseudomonadati</taxon>
        <taxon>Pseudomonadota</taxon>
        <taxon>Gammaproteobacteria</taxon>
        <taxon>Thiotrichales</taxon>
        <taxon>Thiotrichaceae</taxon>
        <taxon>Leucothrix</taxon>
    </lineage>
</organism>
<dbReference type="PROSITE" id="PS51186">
    <property type="entry name" value="GNAT"/>
    <property type="match status" value="1"/>
</dbReference>
<name>A0A317CGB9_9GAMM</name>
<reference evidence="2 3" key="1">
    <citation type="submission" date="2018-05" db="EMBL/GenBank/DDBJ databases">
        <title>Leucothrix arctica sp. nov., isolated from Arctic seawater.</title>
        <authorList>
            <person name="Choi A."/>
            <person name="Baek K."/>
        </authorList>
    </citation>
    <scope>NUCLEOTIDE SEQUENCE [LARGE SCALE GENOMIC DNA]</scope>
    <source>
        <strain evidence="2 3">JCM 18388</strain>
    </source>
</reference>
<dbReference type="EMBL" id="QGKM01000027">
    <property type="protein sequence ID" value="PWQ97211.1"/>
    <property type="molecule type" value="Genomic_DNA"/>
</dbReference>
<dbReference type="AlphaFoldDB" id="A0A317CGB9"/>
<evidence type="ECO:0000259" key="1">
    <source>
        <dbReference type="PROSITE" id="PS51186"/>
    </source>
</evidence>
<evidence type="ECO:0000313" key="2">
    <source>
        <dbReference type="EMBL" id="PWQ97211.1"/>
    </source>
</evidence>
<dbReference type="SUPFAM" id="SSF55729">
    <property type="entry name" value="Acyl-CoA N-acyltransferases (Nat)"/>
    <property type="match status" value="1"/>
</dbReference>
<feature type="domain" description="N-acetyltransferase" evidence="1">
    <location>
        <begin position="9"/>
        <end position="167"/>
    </location>
</feature>